<protein>
    <recommendedName>
        <fullName evidence="2">YlxR domain-containing protein</fullName>
    </recommendedName>
</protein>
<dbReference type="PANTHER" id="PTHR34215:SF1">
    <property type="entry name" value="YLXR DOMAIN-CONTAINING PROTEIN"/>
    <property type="match status" value="1"/>
</dbReference>
<evidence type="ECO:0000259" key="2">
    <source>
        <dbReference type="Pfam" id="PF04296"/>
    </source>
</evidence>
<sequence>MSERRCILSGDHAEPALLIRLAISPDGFVLPDVRARAPGRGAWIGVTRTQLEEAMAKGRLRGALARAFKGAALEIPADLPARIDDALRAELLARLGLEARASNLLTGFEKIDVAARRGQVRMLFHAADAGGDGARKLDQAWRVGEEREGELFAGERLPVDREALSMALGRHNVVHVAVTNATAADRIGGLLGRWQSYLGYANAAPDSGSADRAHMDHGPQSGVKTNDADGAAAPGRTDNEGLDCVDE</sequence>
<gene>
    <name evidence="3" type="ORF">HNP60_001099</name>
</gene>
<comment type="caution">
    <text evidence="3">The sequence shown here is derived from an EMBL/GenBank/DDBJ whole genome shotgun (WGS) entry which is preliminary data.</text>
</comment>
<dbReference type="SUPFAM" id="SSF55315">
    <property type="entry name" value="L30e-like"/>
    <property type="match status" value="1"/>
</dbReference>
<dbReference type="SUPFAM" id="SSF64376">
    <property type="entry name" value="YlxR-like"/>
    <property type="match status" value="1"/>
</dbReference>
<dbReference type="InterPro" id="IPR035931">
    <property type="entry name" value="YlxR-like_sf"/>
</dbReference>
<evidence type="ECO:0000313" key="3">
    <source>
        <dbReference type="EMBL" id="MBB5985125.1"/>
    </source>
</evidence>
<dbReference type="InterPro" id="IPR029064">
    <property type="entry name" value="Ribosomal_eL30-like_sf"/>
</dbReference>
<dbReference type="EMBL" id="JACHKA010000001">
    <property type="protein sequence ID" value="MBB5985125.1"/>
    <property type="molecule type" value="Genomic_DNA"/>
</dbReference>
<dbReference type="Gene3D" id="3.30.1230.10">
    <property type="entry name" value="YlxR-like"/>
    <property type="match status" value="1"/>
</dbReference>
<organism evidence="3 4">
    <name type="scientific">Sphingobium lignivorans</name>
    <dbReference type="NCBI Taxonomy" id="2735886"/>
    <lineage>
        <taxon>Bacteria</taxon>
        <taxon>Pseudomonadati</taxon>
        <taxon>Pseudomonadota</taxon>
        <taxon>Alphaproteobacteria</taxon>
        <taxon>Sphingomonadales</taxon>
        <taxon>Sphingomonadaceae</taxon>
        <taxon>Sphingobium</taxon>
    </lineage>
</organism>
<name>A0ABR6NCY2_9SPHN</name>
<dbReference type="InterPro" id="IPR007393">
    <property type="entry name" value="YlxR_dom"/>
</dbReference>
<dbReference type="Gene3D" id="3.30.1330.30">
    <property type="match status" value="1"/>
</dbReference>
<dbReference type="InterPro" id="IPR037465">
    <property type="entry name" value="YlxR"/>
</dbReference>
<feature type="domain" description="YlxR" evidence="2">
    <location>
        <begin position="4"/>
        <end position="68"/>
    </location>
</feature>
<proteinExistence type="predicted"/>
<dbReference type="RefSeq" id="WP_184151102.1">
    <property type="nucleotide sequence ID" value="NZ_JACHKA010000001.1"/>
</dbReference>
<reference evidence="3 4" key="1">
    <citation type="submission" date="2020-08" db="EMBL/GenBank/DDBJ databases">
        <title>Exploring microbial biodiversity for novel pathways involved in the catabolism of aromatic compounds derived from lignin.</title>
        <authorList>
            <person name="Elkins J."/>
        </authorList>
    </citation>
    <scope>NUCLEOTIDE SEQUENCE [LARGE SCALE GENOMIC DNA]</scope>
    <source>
        <strain evidence="3 4">B1D3A</strain>
    </source>
</reference>
<dbReference type="Pfam" id="PF04296">
    <property type="entry name" value="YlxR"/>
    <property type="match status" value="1"/>
</dbReference>
<accession>A0ABR6NCY2</accession>
<dbReference type="PANTHER" id="PTHR34215">
    <property type="entry name" value="BLL0784 PROTEIN"/>
    <property type="match status" value="1"/>
</dbReference>
<evidence type="ECO:0000256" key="1">
    <source>
        <dbReference type="SAM" id="MobiDB-lite"/>
    </source>
</evidence>
<keyword evidence="4" id="KW-1185">Reference proteome</keyword>
<feature type="region of interest" description="Disordered" evidence="1">
    <location>
        <begin position="205"/>
        <end position="247"/>
    </location>
</feature>
<dbReference type="Proteomes" id="UP001138540">
    <property type="component" value="Unassembled WGS sequence"/>
</dbReference>
<evidence type="ECO:0000313" key="4">
    <source>
        <dbReference type="Proteomes" id="UP001138540"/>
    </source>
</evidence>